<name>A0A8S5NK75_9CAUD</name>
<proteinExistence type="predicted"/>
<keyword evidence="1" id="KW-0472">Membrane</keyword>
<protein>
    <submittedName>
        <fullName evidence="2">Uncharacterized protein</fullName>
    </submittedName>
</protein>
<evidence type="ECO:0000313" key="2">
    <source>
        <dbReference type="EMBL" id="DAD95205.1"/>
    </source>
</evidence>
<reference evidence="2" key="1">
    <citation type="journal article" date="2021" name="Proc. Natl. Acad. Sci. U.S.A.">
        <title>A Catalog of Tens of Thousands of Viruses from Human Metagenomes Reveals Hidden Associations with Chronic Diseases.</title>
        <authorList>
            <person name="Tisza M.J."/>
            <person name="Buck C.B."/>
        </authorList>
    </citation>
    <scope>NUCLEOTIDE SEQUENCE</scope>
    <source>
        <strain evidence="2">CtsNK10</strain>
    </source>
</reference>
<keyword evidence="1" id="KW-0812">Transmembrane</keyword>
<sequence length="46" mass="5231">MILVQFVITILAPGFLILLTLTVDTFKPFAVKPIFDPLRLIELRFG</sequence>
<accession>A0A8S5NK75</accession>
<feature type="transmembrane region" description="Helical" evidence="1">
    <location>
        <begin position="6"/>
        <end position="23"/>
    </location>
</feature>
<evidence type="ECO:0000256" key="1">
    <source>
        <dbReference type="SAM" id="Phobius"/>
    </source>
</evidence>
<keyword evidence="1" id="KW-1133">Transmembrane helix</keyword>
<dbReference type="EMBL" id="BK015191">
    <property type="protein sequence ID" value="DAD95205.1"/>
    <property type="molecule type" value="Genomic_DNA"/>
</dbReference>
<organism evidence="2">
    <name type="scientific">Podoviridae sp. ctsNK10</name>
    <dbReference type="NCBI Taxonomy" id="2826582"/>
    <lineage>
        <taxon>Viruses</taxon>
        <taxon>Duplodnaviria</taxon>
        <taxon>Heunggongvirae</taxon>
        <taxon>Uroviricota</taxon>
        <taxon>Caudoviricetes</taxon>
    </lineage>
</organism>